<dbReference type="GO" id="GO:0009372">
    <property type="term" value="P:quorum sensing"/>
    <property type="evidence" value="ECO:0007669"/>
    <property type="project" value="UniProtKB-UniRule"/>
</dbReference>
<comment type="caution">
    <text evidence="9">The sequence shown here is derived from an EMBL/GenBank/DDBJ whole genome shotgun (WGS) entry which is preliminary data.</text>
</comment>
<evidence type="ECO:0000256" key="4">
    <source>
        <dbReference type="ARBA" id="ARBA00022691"/>
    </source>
</evidence>
<evidence type="ECO:0000313" key="10">
    <source>
        <dbReference type="Proteomes" id="UP000035017"/>
    </source>
</evidence>
<evidence type="ECO:0000256" key="3">
    <source>
        <dbReference type="ARBA" id="ARBA00022679"/>
    </source>
</evidence>
<dbReference type="GO" id="GO:0007165">
    <property type="term" value="P:signal transduction"/>
    <property type="evidence" value="ECO:0007669"/>
    <property type="project" value="TreeGrafter"/>
</dbReference>
<dbReference type="OrthoDB" id="6169313at2"/>
<comment type="similarity">
    <text evidence="7 8">Belongs to the autoinducer synthase family.</text>
</comment>
<reference evidence="9 10" key="1">
    <citation type="submission" date="2014-12" db="EMBL/GenBank/DDBJ databases">
        <title>16Stimator: statistical estimation of ribosomal gene copy numbers from draft genome assemblies.</title>
        <authorList>
            <person name="Perisin M.A."/>
            <person name="Vetter M."/>
            <person name="Gilbert J.A."/>
            <person name="Bergelson J."/>
        </authorList>
    </citation>
    <scope>NUCLEOTIDE SEQUENCE [LARGE SCALE GENOMIC DNA]</scope>
    <source>
        <strain evidence="9 10">MEJ076</strain>
    </source>
</reference>
<name>A0A0D0L3P2_AGRTU</name>
<dbReference type="InterPro" id="IPR018311">
    <property type="entry name" value="Autoind_synth_CS"/>
</dbReference>
<accession>A0A0D0L3P2</accession>
<evidence type="ECO:0000256" key="1">
    <source>
        <dbReference type="ARBA" id="ARBA00012340"/>
    </source>
</evidence>
<sequence>MQVIAFSTPRTIHEASLLHLQYQLRARVFSDRLGWEVDVTAGCESDGFDALRPTYVLAITETDQLAGCARLLPALGPTMVSDVFPSLLPDGQLIGHAAMIESSRFCVDTTLAEGRGKGSVHQATLTMFAGIVEWCMTNGYTEIVTVTDLRFERILARVGWPLRRLGEPKKIGVTIAVAGTLPADADTFARLRPSDYCSELDPSRSGSLRRHS</sequence>
<dbReference type="Gene3D" id="3.40.630.30">
    <property type="match status" value="1"/>
</dbReference>
<organism evidence="9 10">
    <name type="scientific">Agrobacterium tumefaciens</name>
    <dbReference type="NCBI Taxonomy" id="358"/>
    <lineage>
        <taxon>Bacteria</taxon>
        <taxon>Pseudomonadati</taxon>
        <taxon>Pseudomonadota</taxon>
        <taxon>Alphaproteobacteria</taxon>
        <taxon>Hyphomicrobiales</taxon>
        <taxon>Rhizobiaceae</taxon>
        <taxon>Rhizobium/Agrobacterium group</taxon>
        <taxon>Agrobacterium</taxon>
        <taxon>Agrobacterium tumefaciens complex</taxon>
    </lineage>
</organism>
<dbReference type="InterPro" id="IPR001690">
    <property type="entry name" value="Autoind_synthase"/>
</dbReference>
<gene>
    <name evidence="9" type="ORF">RU07_01275</name>
</gene>
<dbReference type="PANTHER" id="PTHR39322:SF1">
    <property type="entry name" value="ISOVALERYL-HOMOSERINE LACTONE SYNTHASE"/>
    <property type="match status" value="1"/>
</dbReference>
<keyword evidence="5 7" id="KW-0071">Autoinducer synthesis</keyword>
<keyword evidence="2 7" id="KW-0673">Quorum sensing</keyword>
<dbReference type="PROSITE" id="PS51187">
    <property type="entry name" value="AUTOINDUCER_SYNTH_2"/>
    <property type="match status" value="1"/>
</dbReference>
<keyword evidence="4 8" id="KW-0949">S-adenosyl-L-methionine</keyword>
<dbReference type="PRINTS" id="PR01549">
    <property type="entry name" value="AUTOINDCRSYN"/>
</dbReference>
<dbReference type="InterPro" id="IPR016181">
    <property type="entry name" value="Acyl_CoA_acyltransferase"/>
</dbReference>
<dbReference type="EC" id="2.3.1.184" evidence="1 8"/>
<dbReference type="Pfam" id="PF00765">
    <property type="entry name" value="Autoind_synth"/>
    <property type="match status" value="1"/>
</dbReference>
<evidence type="ECO:0000313" key="9">
    <source>
        <dbReference type="EMBL" id="KIQ05509.1"/>
    </source>
</evidence>
<evidence type="ECO:0000256" key="2">
    <source>
        <dbReference type="ARBA" id="ARBA00022654"/>
    </source>
</evidence>
<evidence type="ECO:0000256" key="5">
    <source>
        <dbReference type="ARBA" id="ARBA00022929"/>
    </source>
</evidence>
<dbReference type="EMBL" id="JXQV01000002">
    <property type="protein sequence ID" value="KIQ05509.1"/>
    <property type="molecule type" value="Genomic_DNA"/>
</dbReference>
<evidence type="ECO:0000256" key="6">
    <source>
        <dbReference type="ARBA" id="ARBA00048576"/>
    </source>
</evidence>
<dbReference type="PANTHER" id="PTHR39322">
    <property type="entry name" value="ACYL-HOMOSERINE-LACTONE SYNTHASE"/>
    <property type="match status" value="1"/>
</dbReference>
<comment type="catalytic activity">
    <reaction evidence="6 8">
        <text>a fatty acyl-[ACP] + S-adenosyl-L-methionine = an N-acyl-L-homoserine lactone + S-methyl-5'-thioadenosine + holo-[ACP] + H(+)</text>
        <dbReference type="Rhea" id="RHEA:10096"/>
        <dbReference type="Rhea" id="RHEA-COMP:9685"/>
        <dbReference type="Rhea" id="RHEA-COMP:14125"/>
        <dbReference type="ChEBI" id="CHEBI:15378"/>
        <dbReference type="ChEBI" id="CHEBI:17509"/>
        <dbReference type="ChEBI" id="CHEBI:55474"/>
        <dbReference type="ChEBI" id="CHEBI:59789"/>
        <dbReference type="ChEBI" id="CHEBI:64479"/>
        <dbReference type="ChEBI" id="CHEBI:138651"/>
        <dbReference type="EC" id="2.3.1.184"/>
    </reaction>
</comment>
<keyword evidence="3 8" id="KW-0808">Transferase</keyword>
<proteinExistence type="inferred from homology"/>
<dbReference type="SUPFAM" id="SSF55729">
    <property type="entry name" value="Acyl-CoA N-acyltransferases (Nat)"/>
    <property type="match status" value="1"/>
</dbReference>
<evidence type="ECO:0000256" key="8">
    <source>
        <dbReference type="RuleBase" id="RU361135"/>
    </source>
</evidence>
<dbReference type="NCBIfam" id="NF010408">
    <property type="entry name" value="PRK13834.1"/>
    <property type="match status" value="1"/>
</dbReference>
<dbReference type="Proteomes" id="UP000035017">
    <property type="component" value="Unassembled WGS sequence"/>
</dbReference>
<evidence type="ECO:0000256" key="7">
    <source>
        <dbReference type="PROSITE-ProRule" id="PRU00533"/>
    </source>
</evidence>
<protein>
    <recommendedName>
        <fullName evidence="1 8">Acyl-homoserine-lactone synthase</fullName>
        <ecNumber evidence="1 8">2.3.1.184</ecNumber>
    </recommendedName>
    <alternativeName>
        <fullName evidence="8">Autoinducer synthesis protein</fullName>
    </alternativeName>
</protein>
<dbReference type="AlphaFoldDB" id="A0A0D0L3P2"/>
<dbReference type="PROSITE" id="PS00949">
    <property type="entry name" value="AUTOINDUCER_SYNTH_1"/>
    <property type="match status" value="1"/>
</dbReference>
<dbReference type="GO" id="GO:0061579">
    <property type="term" value="F:N-acyl homoserine lactone synthase activity"/>
    <property type="evidence" value="ECO:0007669"/>
    <property type="project" value="UniProtKB-UniRule"/>
</dbReference>